<dbReference type="SUPFAM" id="SSF53613">
    <property type="entry name" value="Ribokinase-like"/>
    <property type="match status" value="1"/>
</dbReference>
<comment type="caution">
    <text evidence="3">The sequence shown here is derived from an EMBL/GenBank/DDBJ whole genome shotgun (WGS) entry which is preliminary data.</text>
</comment>
<dbReference type="InterPro" id="IPR029056">
    <property type="entry name" value="Ribokinase-like"/>
</dbReference>
<dbReference type="PANTHER" id="PTHR20858:SF17">
    <property type="entry name" value="HYDROXYMETHYLPYRIMIDINE_PHOSPHOMETHYLPYRIMIDINE KINASE THI20-RELATED"/>
    <property type="match status" value="1"/>
</dbReference>
<gene>
    <name evidence="3" type="ORF">CDD80_2213</name>
</gene>
<dbReference type="Gene3D" id="1.20.910.10">
    <property type="entry name" value="Heme oxygenase-like"/>
    <property type="match status" value="2"/>
</dbReference>
<dbReference type="CDD" id="cd01169">
    <property type="entry name" value="HMPP_kinase"/>
    <property type="match status" value="1"/>
</dbReference>
<dbReference type="SUPFAM" id="SSF48613">
    <property type="entry name" value="Heme oxygenase-like"/>
    <property type="match status" value="1"/>
</dbReference>
<proteinExistence type="predicted"/>
<name>A0A2C5Z760_9HYPO</name>
<dbReference type="GO" id="GO:0008972">
    <property type="term" value="F:phosphomethylpyrimidine kinase activity"/>
    <property type="evidence" value="ECO:0007669"/>
    <property type="project" value="InterPro"/>
</dbReference>
<dbReference type="Proteomes" id="UP000226431">
    <property type="component" value="Unassembled WGS sequence"/>
</dbReference>
<dbReference type="AlphaFoldDB" id="A0A2C5Z760"/>
<dbReference type="Pfam" id="PF08543">
    <property type="entry name" value="Phos_pyr_kin"/>
    <property type="match status" value="1"/>
</dbReference>
<sequence>MAPGRVLLVAGSDCSGGAGLEAGQKVLAAHTCYAMTATTALTVQDTTGVTGIHVVPAEFVERQMEACLVDVGADVVVTGMLAAADTVEAVARQLVKHAVPLIVIDPVMVSTSGARLLPEEAVGSLIHHVLPLATIATPNLPEAQLLVGDSGLDSIRGYFVEYLLARPDVKPIWHAFLHHPFVLALGDGSLPLESFKGYIVQDYLFLNFQLITTACTAYTRYVLDVGTAQDRLALNVALAPCIMGYAAAARMLSAREETRRSGNPYLAWIRNYDGEESRGAAERCAGLLEEEMVVQSPARIEELVGIFVHAVKVRTRFLEALGGVS</sequence>
<accession>A0A2C5Z760</accession>
<reference evidence="3 4" key="1">
    <citation type="submission" date="2017-06" db="EMBL/GenBank/DDBJ databases">
        <title>Ant-infecting Ophiocordyceps genomes reveal a high diversity of potential behavioral manipulation genes and a possible major role for enterotoxins.</title>
        <authorList>
            <person name="De Bekker C."/>
            <person name="Evans H.C."/>
            <person name="Brachmann A."/>
            <person name="Hughes D.P."/>
        </authorList>
    </citation>
    <scope>NUCLEOTIDE SEQUENCE [LARGE SCALE GENOMIC DNA]</scope>
    <source>
        <strain evidence="3 4">Map16</strain>
    </source>
</reference>
<dbReference type="PANTHER" id="PTHR20858">
    <property type="entry name" value="PHOSPHOMETHYLPYRIMIDINE KINASE"/>
    <property type="match status" value="1"/>
</dbReference>
<dbReference type="EMBL" id="NJES01000205">
    <property type="protein sequence ID" value="PHH75630.1"/>
    <property type="molecule type" value="Genomic_DNA"/>
</dbReference>
<dbReference type="InterPro" id="IPR004399">
    <property type="entry name" value="HMP/HMP-P_kinase_dom"/>
</dbReference>
<protein>
    <recommendedName>
        <fullName evidence="5">Pyridoxamine kinase/Phosphomethylpyrimidine kinase domain-containing protein</fullName>
    </recommendedName>
</protein>
<evidence type="ECO:0000313" key="3">
    <source>
        <dbReference type="EMBL" id="PHH75630.1"/>
    </source>
</evidence>
<dbReference type="InterPro" id="IPR004305">
    <property type="entry name" value="Thiaminase-2/PQQC"/>
</dbReference>
<dbReference type="GO" id="GO:0005829">
    <property type="term" value="C:cytosol"/>
    <property type="evidence" value="ECO:0007669"/>
    <property type="project" value="TreeGrafter"/>
</dbReference>
<evidence type="ECO:0000313" key="4">
    <source>
        <dbReference type="Proteomes" id="UP000226431"/>
    </source>
</evidence>
<feature type="domain" description="Thiaminase-2/PQQC" evidence="1">
    <location>
        <begin position="213"/>
        <end position="320"/>
    </location>
</feature>
<dbReference type="GO" id="GO:0009228">
    <property type="term" value="P:thiamine biosynthetic process"/>
    <property type="evidence" value="ECO:0007669"/>
    <property type="project" value="InterPro"/>
</dbReference>
<feature type="domain" description="Thiaminase-2/PQQC" evidence="1">
    <location>
        <begin position="167"/>
        <end position="207"/>
    </location>
</feature>
<evidence type="ECO:0008006" key="5">
    <source>
        <dbReference type="Google" id="ProtNLM"/>
    </source>
</evidence>
<dbReference type="Pfam" id="PF03070">
    <property type="entry name" value="TENA_THI-4"/>
    <property type="match status" value="2"/>
</dbReference>
<organism evidence="3 4">
    <name type="scientific">Ophiocordyceps camponoti-rufipedis</name>
    <dbReference type="NCBI Taxonomy" id="2004952"/>
    <lineage>
        <taxon>Eukaryota</taxon>
        <taxon>Fungi</taxon>
        <taxon>Dikarya</taxon>
        <taxon>Ascomycota</taxon>
        <taxon>Pezizomycotina</taxon>
        <taxon>Sordariomycetes</taxon>
        <taxon>Hypocreomycetidae</taxon>
        <taxon>Hypocreales</taxon>
        <taxon>Ophiocordycipitaceae</taxon>
        <taxon>Ophiocordyceps</taxon>
    </lineage>
</organism>
<dbReference type="GO" id="GO:0008902">
    <property type="term" value="F:hydroxymethylpyrimidine kinase activity"/>
    <property type="evidence" value="ECO:0007669"/>
    <property type="project" value="TreeGrafter"/>
</dbReference>
<feature type="domain" description="Pyridoxamine kinase/Phosphomethylpyrimidine kinase" evidence="2">
    <location>
        <begin position="13"/>
        <end position="149"/>
    </location>
</feature>
<evidence type="ECO:0000259" key="2">
    <source>
        <dbReference type="Pfam" id="PF08543"/>
    </source>
</evidence>
<keyword evidence="4" id="KW-1185">Reference proteome</keyword>
<dbReference type="STRING" id="2004952.A0A2C5Z760"/>
<dbReference type="OrthoDB" id="10028886at2759"/>
<dbReference type="Gene3D" id="3.40.1190.20">
    <property type="match status" value="1"/>
</dbReference>
<dbReference type="InterPro" id="IPR013749">
    <property type="entry name" value="PM/HMP-P_kinase-1"/>
</dbReference>
<evidence type="ECO:0000259" key="1">
    <source>
        <dbReference type="Pfam" id="PF03070"/>
    </source>
</evidence>
<dbReference type="InterPro" id="IPR016084">
    <property type="entry name" value="Haem_Oase-like_multi-hlx"/>
</dbReference>